<protein>
    <submittedName>
        <fullName evidence="2">Uroporphyrinogen III synthase</fullName>
        <ecNumber evidence="2">4.2.1.75</ecNumber>
    </submittedName>
</protein>
<accession>G1C9L4</accession>
<dbReference type="InterPro" id="IPR003754">
    <property type="entry name" value="4pyrrol_synth_uPrphyn_synth"/>
</dbReference>
<dbReference type="GO" id="GO:0004852">
    <property type="term" value="F:uroporphyrinogen-III synthase activity"/>
    <property type="evidence" value="ECO:0007669"/>
    <property type="project" value="UniProtKB-EC"/>
</dbReference>
<dbReference type="SUPFAM" id="SSF69618">
    <property type="entry name" value="HemD-like"/>
    <property type="match status" value="1"/>
</dbReference>
<dbReference type="EMBL" id="JF756609">
    <property type="protein sequence ID" value="AEM25267.1"/>
    <property type="molecule type" value="Genomic_DNA"/>
</dbReference>
<feature type="domain" description="Tetrapyrrole biosynthesis uroporphyrinogen III synthase" evidence="1">
    <location>
        <begin position="19"/>
        <end position="238"/>
    </location>
</feature>
<gene>
    <name evidence="2" type="primary">hemD</name>
</gene>
<dbReference type="CDD" id="cd06578">
    <property type="entry name" value="HemD"/>
    <property type="match status" value="1"/>
</dbReference>
<reference evidence="2" key="1">
    <citation type="journal article" date="2011" name="PLoS ONE">
        <title>Identification and Phylogenetic Analysis of Heme Synthesis Genes in Trypanosomatids and Their Bacterial Endosymbionts.</title>
        <authorList>
            <person name="Alves J.M.P."/>
            <person name="Voegtly L.J."/>
            <person name="Matveyev A.V."/>
            <person name="Lara A.M."/>
            <person name="da Silva F.M."/>
            <person name="Serrano M.G."/>
            <person name="Buck G.A."/>
            <person name="Teixeira M.M.G."/>
            <person name="Camargo E.P."/>
        </authorList>
    </citation>
    <scope>NUCLEOTIDE SEQUENCE</scope>
</reference>
<name>G1C9L4_9PROT</name>
<dbReference type="Pfam" id="PF02602">
    <property type="entry name" value="HEM4"/>
    <property type="match status" value="1"/>
</dbReference>
<dbReference type="InterPro" id="IPR036108">
    <property type="entry name" value="4pyrrol_syn_uPrphyn_synt_sf"/>
</dbReference>
<dbReference type="EC" id="4.2.1.75" evidence="2"/>
<evidence type="ECO:0000259" key="1">
    <source>
        <dbReference type="Pfam" id="PF02602"/>
    </source>
</evidence>
<dbReference type="Gene3D" id="3.40.50.10090">
    <property type="match status" value="2"/>
</dbReference>
<organism evidence="2">
    <name type="scientific">Candidatus Kinetoplastidibacterium blastocrithidiae</name>
    <dbReference type="NCBI Taxonomy" id="233181"/>
    <lineage>
        <taxon>Bacteria</taxon>
        <taxon>Pseudomonadati</taxon>
        <taxon>Pseudomonadota</taxon>
        <taxon>Betaproteobacteria</taxon>
        <taxon>Candidatus Kinetoplastidibacterium</taxon>
    </lineage>
</organism>
<evidence type="ECO:0000313" key="2">
    <source>
        <dbReference type="EMBL" id="AEM25267.1"/>
    </source>
</evidence>
<keyword evidence="2" id="KW-0456">Lyase</keyword>
<sequence>MLAQKVFILTRPNSNKILSDSLNDAGFETLSLPSLKIKPFDLKDVPFPGIYDFIFFSSGNAVRCYLILLNKIYGTIEWPSSTIVVTVGVATANSFRSSDLINIGSLTVLSPNSSALQIDSESLWDVLKRQCLHGKRFLFVRGSTGRDWLINKVSEYCEVDLCSVYFRDNVEWSCYDSGRLKVISERSAITVWLFTSIESIEATIRNIVLLNLEDWFSSCRFIVTHQRIYNFLSSYFIKCIGFNKVVIKECLPYDESIIMACKSI</sequence>
<proteinExistence type="predicted"/>
<dbReference type="GO" id="GO:0033014">
    <property type="term" value="P:tetrapyrrole biosynthetic process"/>
    <property type="evidence" value="ECO:0007669"/>
    <property type="project" value="InterPro"/>
</dbReference>
<dbReference type="AlphaFoldDB" id="G1C9L4"/>